<evidence type="ECO:0000313" key="3">
    <source>
        <dbReference type="Proteomes" id="UP000271087"/>
    </source>
</evidence>
<dbReference type="STRING" id="42157.A0A182ECM5"/>
<dbReference type="InterPro" id="IPR001810">
    <property type="entry name" value="F-box_dom"/>
</dbReference>
<dbReference type="SUPFAM" id="SSF52047">
    <property type="entry name" value="RNI-like"/>
    <property type="match status" value="1"/>
</dbReference>
<dbReference type="GO" id="GO:0031146">
    <property type="term" value="P:SCF-dependent proteasomal ubiquitin-dependent protein catabolic process"/>
    <property type="evidence" value="ECO:0007669"/>
    <property type="project" value="TreeGrafter"/>
</dbReference>
<organism evidence="4">
    <name type="scientific">Onchocerca ochengi</name>
    <name type="common">Filarial nematode worm</name>
    <dbReference type="NCBI Taxonomy" id="42157"/>
    <lineage>
        <taxon>Eukaryota</taxon>
        <taxon>Metazoa</taxon>
        <taxon>Ecdysozoa</taxon>
        <taxon>Nematoda</taxon>
        <taxon>Chromadorea</taxon>
        <taxon>Rhabditida</taxon>
        <taxon>Spirurina</taxon>
        <taxon>Spiruromorpha</taxon>
        <taxon>Filarioidea</taxon>
        <taxon>Onchocercidae</taxon>
        <taxon>Onchocerca</taxon>
    </lineage>
</organism>
<reference evidence="2 3" key="2">
    <citation type="submission" date="2018-08" db="EMBL/GenBank/DDBJ databases">
        <authorList>
            <person name="Laetsch R D."/>
            <person name="Stevens L."/>
            <person name="Kumar S."/>
            <person name="Blaxter L. M."/>
        </authorList>
    </citation>
    <scope>NUCLEOTIDE SEQUENCE [LARGE SCALE GENOMIC DNA]</scope>
</reference>
<accession>A0A182ECM5</accession>
<evidence type="ECO:0000259" key="1">
    <source>
        <dbReference type="PROSITE" id="PS50181"/>
    </source>
</evidence>
<dbReference type="Gene3D" id="3.80.10.10">
    <property type="entry name" value="Ribonuclease Inhibitor"/>
    <property type="match status" value="3"/>
</dbReference>
<keyword evidence="3" id="KW-1185">Reference proteome</keyword>
<dbReference type="Pfam" id="PF12937">
    <property type="entry name" value="F-box-like"/>
    <property type="match status" value="1"/>
</dbReference>
<reference evidence="4" key="1">
    <citation type="submission" date="2016-06" db="UniProtKB">
        <authorList>
            <consortium name="WormBaseParasite"/>
        </authorList>
    </citation>
    <scope>IDENTIFICATION</scope>
</reference>
<dbReference type="PANTHER" id="PTHR13318">
    <property type="entry name" value="PARTNER OF PAIRED, ISOFORM B-RELATED"/>
    <property type="match status" value="1"/>
</dbReference>
<dbReference type="WBParaSite" id="nOo.2.0.1.t05819-RA">
    <property type="protein sequence ID" value="nOo.2.0.1.t05819-RA"/>
    <property type="gene ID" value="nOo.2.0.1.g05819"/>
</dbReference>
<dbReference type="InterPro" id="IPR032675">
    <property type="entry name" value="LRR_dom_sf"/>
</dbReference>
<dbReference type="OrthoDB" id="5784079at2759"/>
<dbReference type="EMBL" id="UYRW01001653">
    <property type="protein sequence ID" value="VDK79613.1"/>
    <property type="molecule type" value="Genomic_DNA"/>
</dbReference>
<dbReference type="PROSITE" id="PS50181">
    <property type="entry name" value="FBOX"/>
    <property type="match status" value="1"/>
</dbReference>
<sequence length="586" mass="67787">MDSLTEYPGQCRPLSHRYDTIDRRYKFFKLKSAACMQMHYPLIKDEMGRHISQVISSFSRPYAYASDFHRQILKENEDDNSQELGNEQEISEISITINDLPDDILLTIFDCCHPIDLINCCSLVSHRWNNLVNHSTALNEVRVLVTDYTLAYKSVKEFFEKNSQRLRKLCIDCAVKLPSTQVNELFVVRMPNVTYLDISSFDEMNATLLKKLSRCFPNLDTLHMEGVRRCSSFIRCEGEWNQMLELLFEDENTFPKIENFFVGDLNEYWDGSGTKLLAWKRSLKVLHIENGAARINFYGVTTSPWRFTLTELYLGYFITNHDFRHIGLLHSLKILSLDMCLYTNDEDIFHLKARSNVKLALYGTFAITEKCAICLASDSNGNLCNLEEFRLACGGHYCNLTAIGMINLFTLPEREPEKSFPYKLRNLALTEFQICSVELIYVIAQNCPKLRTLNLQHNEYMGDDIMYFITRNFSDLVLLDLSKIGKFYDDEVWDHMCDDILPKLRFLRLHDNGANIEILQRLNLRRPKLLITTKIDHFINWTETENGYIFHDTFDGDISALINDLSQIDGFGCCGTVSSLSSSISS</sequence>
<dbReference type="CDD" id="cd09917">
    <property type="entry name" value="F-box_SF"/>
    <property type="match status" value="1"/>
</dbReference>
<dbReference type="GO" id="GO:0019005">
    <property type="term" value="C:SCF ubiquitin ligase complex"/>
    <property type="evidence" value="ECO:0007669"/>
    <property type="project" value="TreeGrafter"/>
</dbReference>
<feature type="domain" description="F-box" evidence="1">
    <location>
        <begin position="94"/>
        <end position="141"/>
    </location>
</feature>
<evidence type="ECO:0000313" key="2">
    <source>
        <dbReference type="EMBL" id="VDK79613.1"/>
    </source>
</evidence>
<dbReference type="Proteomes" id="UP000271087">
    <property type="component" value="Unassembled WGS sequence"/>
</dbReference>
<gene>
    <name evidence="2" type="ORF">NOO_LOCUS5819</name>
</gene>
<evidence type="ECO:0000313" key="4">
    <source>
        <dbReference type="WBParaSite" id="nOo.2.0.1.t05819-RA"/>
    </source>
</evidence>
<proteinExistence type="predicted"/>
<name>A0A182ECM5_ONCOC</name>
<dbReference type="AlphaFoldDB" id="A0A182ECM5"/>
<protein>
    <submittedName>
        <fullName evidence="4">F-box domain-containing protein</fullName>
    </submittedName>
</protein>